<comment type="caution">
    <text evidence="2">The sequence shown here is derived from an EMBL/GenBank/DDBJ whole genome shotgun (WGS) entry which is preliminary data.</text>
</comment>
<dbReference type="InterPro" id="IPR026444">
    <property type="entry name" value="Secre_tail"/>
</dbReference>
<name>A0A538U8W8_UNCEI</name>
<dbReference type="InterPro" id="IPR039448">
    <property type="entry name" value="Beta_helix"/>
</dbReference>
<sequence>MTVAALWPAPASATHIVVRADSTGDVPTFQAGVECVLGIRCDPPPDTLLVGAGVYAEDVAFDMSGWGNGAIVCPSGPDLTRVRSISSGGGYSARCSIQGLGVDGAVNCSDSGSMLHWQGCRFLGDARSHGYVGSQQFSDCDFRARLDVAGAGTIERCSFVGARAALHLTIFGLTVRDCLFESCADTALFATPGDNALIELQRCTFRSVGRAIVVNPDPNYYRDGLRVMECRFEDVANEAIAYDSRSTWSLNWLEFEITRSRFTRCGAGVRVAGNQSRVDVTMVADTLEDTQGTALDAAARLNWKLDSLVVHRGHAGAIALHERNTMPPQVRSLTRSVIEDNAGDALTVEADPESAFARRRIEGNWIARNGGAGVAVGDGSIVSGNVVVGNAGSGLSLTSSLATADSVVLNTLVGNGGSGIVVQGPGSGMAPVVFVENNLSVENAALGIGIQGQVAGTARGNDAWRNHAGDLQGASAAVNLNADPLFCGAAGADYHVAGNSPCAPGGPDGPIGALGVGCDSLPVAAVPPSSEGALAIGRVSPNPLIGQGDVTIFFTLPTPQSATMDVLDAGGRRVASHDLATAGAGDHRLQLRIGDLPPGVYWLRVAQGGQSAASKVCVLP</sequence>
<reference evidence="2 3" key="1">
    <citation type="journal article" date="2019" name="Nat. Microbiol.">
        <title>Mediterranean grassland soil C-N compound turnover is dependent on rainfall and depth, and is mediated by genomically divergent microorganisms.</title>
        <authorList>
            <person name="Diamond S."/>
            <person name="Andeer P.F."/>
            <person name="Li Z."/>
            <person name="Crits-Christoph A."/>
            <person name="Burstein D."/>
            <person name="Anantharaman K."/>
            <person name="Lane K.R."/>
            <person name="Thomas B.C."/>
            <person name="Pan C."/>
            <person name="Northen T.R."/>
            <person name="Banfield J.F."/>
        </authorList>
    </citation>
    <scope>NUCLEOTIDE SEQUENCE [LARGE SCALE GENOMIC DNA]</scope>
    <source>
        <strain evidence="2">WS_10</strain>
    </source>
</reference>
<gene>
    <name evidence="2" type="ORF">E6K80_03180</name>
</gene>
<evidence type="ECO:0000313" key="3">
    <source>
        <dbReference type="Proteomes" id="UP000319836"/>
    </source>
</evidence>
<dbReference type="Proteomes" id="UP000319836">
    <property type="component" value="Unassembled WGS sequence"/>
</dbReference>
<dbReference type="InterPro" id="IPR012334">
    <property type="entry name" value="Pectin_lyas_fold"/>
</dbReference>
<organism evidence="2 3">
    <name type="scientific">Eiseniibacteriota bacterium</name>
    <dbReference type="NCBI Taxonomy" id="2212470"/>
    <lineage>
        <taxon>Bacteria</taxon>
        <taxon>Candidatus Eiseniibacteriota</taxon>
    </lineage>
</organism>
<dbReference type="InterPro" id="IPR006626">
    <property type="entry name" value="PbH1"/>
</dbReference>
<dbReference type="InterPro" id="IPR011050">
    <property type="entry name" value="Pectin_lyase_fold/virulence"/>
</dbReference>
<dbReference type="EMBL" id="VBPA01000067">
    <property type="protein sequence ID" value="TMQ72307.1"/>
    <property type="molecule type" value="Genomic_DNA"/>
</dbReference>
<feature type="domain" description="Right handed beta helix" evidence="1">
    <location>
        <begin position="303"/>
        <end position="455"/>
    </location>
</feature>
<evidence type="ECO:0000259" key="1">
    <source>
        <dbReference type="Pfam" id="PF13229"/>
    </source>
</evidence>
<accession>A0A538U8W8</accession>
<dbReference type="AlphaFoldDB" id="A0A538U8W8"/>
<protein>
    <submittedName>
        <fullName evidence="2">T9SS type A sorting domain-containing protein</fullName>
    </submittedName>
</protein>
<dbReference type="NCBIfam" id="TIGR04183">
    <property type="entry name" value="Por_Secre_tail"/>
    <property type="match status" value="1"/>
</dbReference>
<evidence type="ECO:0000313" key="2">
    <source>
        <dbReference type="EMBL" id="TMQ72307.1"/>
    </source>
</evidence>
<dbReference type="SMART" id="SM00710">
    <property type="entry name" value="PbH1"/>
    <property type="match status" value="7"/>
</dbReference>
<dbReference type="Pfam" id="PF13229">
    <property type="entry name" value="Beta_helix"/>
    <property type="match status" value="1"/>
</dbReference>
<dbReference type="SUPFAM" id="SSF51126">
    <property type="entry name" value="Pectin lyase-like"/>
    <property type="match status" value="1"/>
</dbReference>
<dbReference type="Gene3D" id="2.160.20.10">
    <property type="entry name" value="Single-stranded right-handed beta-helix, Pectin lyase-like"/>
    <property type="match status" value="2"/>
</dbReference>
<proteinExistence type="predicted"/>